<protein>
    <recommendedName>
        <fullName evidence="1">SnoaL-like domain-containing protein</fullName>
    </recommendedName>
</protein>
<dbReference type="Pfam" id="PF13577">
    <property type="entry name" value="SnoaL_4"/>
    <property type="match status" value="1"/>
</dbReference>
<sequence length="148" mass="16604">MRPPPNVAQAIAETKARYCRFADSDMWDALDKVVLPDFTFEVLDNGVAPSGIFPSFTSRETWVAYFRELFTTKQAMHLVGVPELEQVSPDEVRAVFPIQYVIADQGNSPDPESRITGGGHFHEVYRRVEDGWLLAGTKIAHTYCVLGQ</sequence>
<dbReference type="EMBL" id="KZ678498">
    <property type="protein sequence ID" value="PSR81619.1"/>
    <property type="molecule type" value="Genomic_DNA"/>
</dbReference>
<evidence type="ECO:0000259" key="1">
    <source>
        <dbReference type="Pfam" id="PF13577"/>
    </source>
</evidence>
<reference evidence="2 3" key="1">
    <citation type="journal article" date="2018" name="Mycol. Prog.">
        <title>Coniella lustricola, a new species from submerged detritus.</title>
        <authorList>
            <person name="Raudabaugh D.B."/>
            <person name="Iturriaga T."/>
            <person name="Carver A."/>
            <person name="Mondo S."/>
            <person name="Pangilinan J."/>
            <person name="Lipzen A."/>
            <person name="He G."/>
            <person name="Amirebrahimi M."/>
            <person name="Grigoriev I.V."/>
            <person name="Miller A.N."/>
        </authorList>
    </citation>
    <scope>NUCLEOTIDE SEQUENCE [LARGE SCALE GENOMIC DNA]</scope>
    <source>
        <strain evidence="2 3">B22-T-1</strain>
    </source>
</reference>
<proteinExistence type="predicted"/>
<dbReference type="Proteomes" id="UP000241462">
    <property type="component" value="Unassembled WGS sequence"/>
</dbReference>
<dbReference type="AlphaFoldDB" id="A0A2T3A2E3"/>
<feature type="domain" description="SnoaL-like" evidence="1">
    <location>
        <begin position="9"/>
        <end position="135"/>
    </location>
</feature>
<accession>A0A2T3A2E3</accession>
<dbReference type="OrthoDB" id="4456362at2759"/>
<keyword evidence="3" id="KW-1185">Reference proteome</keyword>
<dbReference type="InParanoid" id="A0A2T3A2E3"/>
<organism evidence="2 3">
    <name type="scientific">Coniella lustricola</name>
    <dbReference type="NCBI Taxonomy" id="2025994"/>
    <lineage>
        <taxon>Eukaryota</taxon>
        <taxon>Fungi</taxon>
        <taxon>Dikarya</taxon>
        <taxon>Ascomycota</taxon>
        <taxon>Pezizomycotina</taxon>
        <taxon>Sordariomycetes</taxon>
        <taxon>Sordariomycetidae</taxon>
        <taxon>Diaporthales</taxon>
        <taxon>Schizoparmaceae</taxon>
        <taxon>Coniella</taxon>
    </lineage>
</organism>
<evidence type="ECO:0000313" key="3">
    <source>
        <dbReference type="Proteomes" id="UP000241462"/>
    </source>
</evidence>
<dbReference type="InterPro" id="IPR032710">
    <property type="entry name" value="NTF2-like_dom_sf"/>
</dbReference>
<dbReference type="SUPFAM" id="SSF54427">
    <property type="entry name" value="NTF2-like"/>
    <property type="match status" value="1"/>
</dbReference>
<name>A0A2T3A2E3_9PEZI</name>
<gene>
    <name evidence="2" type="ORF">BD289DRAFT_484337</name>
</gene>
<evidence type="ECO:0000313" key="2">
    <source>
        <dbReference type="EMBL" id="PSR81619.1"/>
    </source>
</evidence>
<dbReference type="Gene3D" id="3.10.450.50">
    <property type="match status" value="1"/>
</dbReference>
<dbReference type="InterPro" id="IPR037401">
    <property type="entry name" value="SnoaL-like"/>
</dbReference>